<evidence type="ECO:0000313" key="3">
    <source>
        <dbReference type="Proteomes" id="UP001595765"/>
    </source>
</evidence>
<dbReference type="RefSeq" id="WP_386431897.1">
    <property type="nucleotide sequence ID" value="NZ_JBHSBB010000014.1"/>
</dbReference>
<gene>
    <name evidence="2" type="ORF">ACFO3J_22315</name>
</gene>
<reference evidence="3" key="1">
    <citation type="journal article" date="2019" name="Int. J. Syst. Evol. Microbiol.">
        <title>The Global Catalogue of Microorganisms (GCM) 10K type strain sequencing project: providing services to taxonomists for standard genome sequencing and annotation.</title>
        <authorList>
            <consortium name="The Broad Institute Genomics Platform"/>
            <consortium name="The Broad Institute Genome Sequencing Center for Infectious Disease"/>
            <person name="Wu L."/>
            <person name="Ma J."/>
        </authorList>
    </citation>
    <scope>NUCLEOTIDE SEQUENCE [LARGE SCALE GENOMIC DNA]</scope>
    <source>
        <strain evidence="3">CGMCC 4.7237</strain>
    </source>
</reference>
<organism evidence="2 3">
    <name type="scientific">Streptomyces polygonati</name>
    <dbReference type="NCBI Taxonomy" id="1617087"/>
    <lineage>
        <taxon>Bacteria</taxon>
        <taxon>Bacillati</taxon>
        <taxon>Actinomycetota</taxon>
        <taxon>Actinomycetes</taxon>
        <taxon>Kitasatosporales</taxon>
        <taxon>Streptomycetaceae</taxon>
        <taxon>Streptomyces</taxon>
    </lineage>
</organism>
<keyword evidence="1" id="KW-0472">Membrane</keyword>
<protein>
    <submittedName>
        <fullName evidence="2">Uncharacterized protein</fullName>
    </submittedName>
</protein>
<dbReference type="EMBL" id="JBHSBB010000014">
    <property type="protein sequence ID" value="MFC4034188.1"/>
    <property type="molecule type" value="Genomic_DNA"/>
</dbReference>
<keyword evidence="1" id="KW-0812">Transmembrane</keyword>
<sequence>MHLSFSIRVLLVLVAMLASINVGLLAGILTRAEGARMPSCIVRGGAACGVSLTLFILILGSLGALK</sequence>
<keyword evidence="1" id="KW-1133">Transmembrane helix</keyword>
<evidence type="ECO:0000313" key="2">
    <source>
        <dbReference type="EMBL" id="MFC4034188.1"/>
    </source>
</evidence>
<accession>A0ABV8HQ97</accession>
<feature type="transmembrane region" description="Helical" evidence="1">
    <location>
        <begin position="6"/>
        <end position="29"/>
    </location>
</feature>
<evidence type="ECO:0000256" key="1">
    <source>
        <dbReference type="SAM" id="Phobius"/>
    </source>
</evidence>
<keyword evidence="3" id="KW-1185">Reference proteome</keyword>
<name>A0ABV8HQ97_9ACTN</name>
<dbReference type="Proteomes" id="UP001595765">
    <property type="component" value="Unassembled WGS sequence"/>
</dbReference>
<proteinExistence type="predicted"/>
<comment type="caution">
    <text evidence="2">The sequence shown here is derived from an EMBL/GenBank/DDBJ whole genome shotgun (WGS) entry which is preliminary data.</text>
</comment>
<feature type="transmembrane region" description="Helical" evidence="1">
    <location>
        <begin position="41"/>
        <end position="65"/>
    </location>
</feature>